<evidence type="ECO:0000313" key="12">
    <source>
        <dbReference type="Proteomes" id="UP000823907"/>
    </source>
</evidence>
<reference evidence="11" key="1">
    <citation type="journal article" date="2021" name="PeerJ">
        <title>Extensive microbial diversity within the chicken gut microbiome revealed by metagenomics and culture.</title>
        <authorList>
            <person name="Gilroy R."/>
            <person name="Ravi A."/>
            <person name="Getino M."/>
            <person name="Pursley I."/>
            <person name="Horton D.L."/>
            <person name="Alikhan N.F."/>
            <person name="Baker D."/>
            <person name="Gharbi K."/>
            <person name="Hall N."/>
            <person name="Watson M."/>
            <person name="Adriaenssens E.M."/>
            <person name="Foster-Nyarko E."/>
            <person name="Jarju S."/>
            <person name="Secka A."/>
            <person name="Antonio M."/>
            <person name="Oren A."/>
            <person name="Chaudhuri R.R."/>
            <person name="La Ragione R."/>
            <person name="Hildebrand F."/>
            <person name="Pallen M.J."/>
        </authorList>
    </citation>
    <scope>NUCLEOTIDE SEQUENCE</scope>
    <source>
        <strain evidence="11">5925</strain>
    </source>
</reference>
<comment type="cofactor">
    <cofactor evidence="7">
        <name>FAD</name>
        <dbReference type="ChEBI" id="CHEBI:57692"/>
    </cofactor>
</comment>
<evidence type="ECO:0000313" key="11">
    <source>
        <dbReference type="EMBL" id="HJD50041.1"/>
    </source>
</evidence>
<dbReference type="InterPro" id="IPR004113">
    <property type="entry name" value="FAD-bd_oxidored_4_C"/>
</dbReference>
<evidence type="ECO:0000256" key="2">
    <source>
        <dbReference type="ARBA" id="ARBA00022630"/>
    </source>
</evidence>
<dbReference type="Gene3D" id="3.30.43.10">
    <property type="entry name" value="Uridine Diphospho-n-acetylenolpyruvylglucosamine Reductase, domain 2"/>
    <property type="match status" value="1"/>
</dbReference>
<dbReference type="InterPro" id="IPR016169">
    <property type="entry name" value="FAD-bd_PCMH_sub2"/>
</dbReference>
<dbReference type="GO" id="GO:0016491">
    <property type="term" value="F:oxidoreductase activity"/>
    <property type="evidence" value="ECO:0007669"/>
    <property type="project" value="UniProtKB-KW"/>
</dbReference>
<dbReference type="PANTHER" id="PTHR46568:SF1">
    <property type="entry name" value="ALKYLDIHYDROXYACETONEPHOSPHATE SYNTHASE, PEROXISOMAL"/>
    <property type="match status" value="1"/>
</dbReference>
<comment type="similarity">
    <text evidence="1">Belongs to the FAD-binding oxidoreductase/transferase type 4 family.</text>
</comment>
<dbReference type="GO" id="GO:0008609">
    <property type="term" value="F:alkylglycerone-phosphate synthase activity"/>
    <property type="evidence" value="ECO:0007669"/>
    <property type="project" value="InterPro"/>
</dbReference>
<reference evidence="11" key="2">
    <citation type="submission" date="2021-04" db="EMBL/GenBank/DDBJ databases">
        <authorList>
            <person name="Gilroy R."/>
        </authorList>
    </citation>
    <scope>NUCLEOTIDE SEQUENCE</scope>
    <source>
        <strain evidence="11">5925</strain>
    </source>
</reference>
<dbReference type="PANTHER" id="PTHR46568">
    <property type="entry name" value="ALKYLDIHYDROXYACETONEPHOSPHATE SYNTHASE, PEROXISOMAL"/>
    <property type="match status" value="1"/>
</dbReference>
<feature type="binding site" evidence="7">
    <location>
        <begin position="124"/>
        <end position="130"/>
    </location>
    <ligand>
        <name>FAD</name>
        <dbReference type="ChEBI" id="CHEBI:57692"/>
    </ligand>
</feature>
<dbReference type="InterPro" id="IPR006094">
    <property type="entry name" value="Oxid_FAD_bind_N"/>
</dbReference>
<dbReference type="EMBL" id="DWUR01000136">
    <property type="protein sequence ID" value="HJD50041.1"/>
    <property type="molecule type" value="Genomic_DNA"/>
</dbReference>
<dbReference type="InterPro" id="IPR016167">
    <property type="entry name" value="FAD-bd_PCMH_sub1"/>
</dbReference>
<dbReference type="GO" id="GO:0008610">
    <property type="term" value="P:lipid biosynthetic process"/>
    <property type="evidence" value="ECO:0007669"/>
    <property type="project" value="InterPro"/>
</dbReference>
<dbReference type="Gene3D" id="3.30.300.330">
    <property type="match status" value="1"/>
</dbReference>
<name>A0A9D2UCW8_9CORY</name>
<evidence type="ECO:0000256" key="3">
    <source>
        <dbReference type="ARBA" id="ARBA00022827"/>
    </source>
</evidence>
<feature type="active site" description="Proton donor/acceptor" evidence="5">
    <location>
        <position position="449"/>
    </location>
</feature>
<dbReference type="InterPro" id="IPR016171">
    <property type="entry name" value="Vanillyl_alc_oxidase_C-sub2"/>
</dbReference>
<dbReference type="InterPro" id="IPR016164">
    <property type="entry name" value="FAD-linked_Oxase-like_C"/>
</dbReference>
<dbReference type="Proteomes" id="UP000823907">
    <property type="component" value="Unassembled WGS sequence"/>
</dbReference>
<sequence length="542" mass="57831">MEFNLWGTHEEVKPLSPSIQKMLEKMLGVTPPVPRREAGAIRLSTPKVTDADRERFAAIVGESFISDDADQRLPRARGKSYLDLLDWRADKEIAAPDLVVAPADEEQVLEILRYCSEEGIAVVPFGGGTSVVGGLNPVPGTHRAVISLDLGRFDQLEDVDPVSGLATLGAGLSGPQAELLLAEHGLQLGHFPQSFPYATIGGFAATRSSGQNSAGYGRFDAMIRELTVVTPKGIIRPGQASPATAAGPSLKALFIGSEGALGIITRVRVRVHPIPETKLYEAFSFPSFIDGANALREVTQTDAGPTVLRLSDEIESSVNLTSTDNIGEQDESEHKGCLAITLFEGTTQHAQSRHEETRAIMIRNGGQSLGEGPARTWEEGRFGAPVLRDSLIDGGALCETLETATDWSNVPRLKKAVGKALTTSLVEDGSPALIMCHISHVYPEGCSLYFTVVGAAGENPQQRWRKAKSAATEAMATHGGTVTHHHAVGTDHLPWMGLEVGQVGIAALRAVKRELDPAGVLNPGKTFDLSDAEASPDATRRI</sequence>
<proteinExistence type="inferred from homology"/>
<dbReference type="SUPFAM" id="SSF55103">
    <property type="entry name" value="FAD-linked oxidases, C-terminal domain"/>
    <property type="match status" value="1"/>
</dbReference>
<organism evidence="11 12">
    <name type="scientific">Candidatus Corynebacterium intestinavium</name>
    <dbReference type="NCBI Taxonomy" id="2838531"/>
    <lineage>
        <taxon>Bacteria</taxon>
        <taxon>Bacillati</taxon>
        <taxon>Actinomycetota</taxon>
        <taxon>Actinomycetes</taxon>
        <taxon>Mycobacteriales</taxon>
        <taxon>Corynebacteriaceae</taxon>
        <taxon>Corynebacterium</taxon>
    </lineage>
</organism>
<dbReference type="SUPFAM" id="SSF56176">
    <property type="entry name" value="FAD-binding/transporter-associated domain-like"/>
    <property type="match status" value="1"/>
</dbReference>
<feature type="region of interest" description="Disordered" evidence="9">
    <location>
        <begin position="522"/>
        <end position="542"/>
    </location>
</feature>
<keyword evidence="3 7" id="KW-0274">FAD</keyword>
<dbReference type="InterPro" id="IPR025650">
    <property type="entry name" value="Alkyl-DHAP_Synthase"/>
</dbReference>
<accession>A0A9D2UCW8</accession>
<dbReference type="InterPro" id="IPR016166">
    <property type="entry name" value="FAD-bd_PCMH"/>
</dbReference>
<evidence type="ECO:0000259" key="10">
    <source>
        <dbReference type="PROSITE" id="PS51387"/>
    </source>
</evidence>
<dbReference type="GO" id="GO:0071949">
    <property type="term" value="F:FAD binding"/>
    <property type="evidence" value="ECO:0007669"/>
    <property type="project" value="InterPro"/>
</dbReference>
<dbReference type="Gene3D" id="3.30.465.10">
    <property type="match status" value="1"/>
</dbReference>
<evidence type="ECO:0000256" key="4">
    <source>
        <dbReference type="ARBA" id="ARBA00023002"/>
    </source>
</evidence>
<feature type="binding site" evidence="6">
    <location>
        <position position="388"/>
    </location>
    <ligand>
        <name>substrate</name>
    </ligand>
</feature>
<protein>
    <submittedName>
        <fullName evidence="11">FAD-binding oxidoreductase</fullName>
    </submittedName>
</protein>
<keyword evidence="2" id="KW-0285">Flavoprotein</keyword>
<dbReference type="Gene3D" id="3.30.70.3450">
    <property type="match status" value="1"/>
</dbReference>
<keyword evidence="4" id="KW-0560">Oxidoreductase</keyword>
<feature type="site" description="Important for enzyme activity" evidence="8">
    <location>
        <position position="309"/>
    </location>
</feature>
<feature type="binding site" evidence="7">
    <location>
        <begin position="206"/>
        <end position="209"/>
    </location>
    <ligand>
        <name>FAD</name>
        <dbReference type="ChEBI" id="CHEBI:57692"/>
    </ligand>
</feature>
<evidence type="ECO:0000256" key="7">
    <source>
        <dbReference type="PIRSR" id="PIRSR625650-3"/>
    </source>
</evidence>
<dbReference type="Gene3D" id="1.10.45.10">
    <property type="entry name" value="Vanillyl-alcohol Oxidase, Chain A, domain 4"/>
    <property type="match status" value="1"/>
</dbReference>
<evidence type="ECO:0000256" key="8">
    <source>
        <dbReference type="PIRSR" id="PIRSR625650-4"/>
    </source>
</evidence>
<dbReference type="InterPro" id="IPR036318">
    <property type="entry name" value="FAD-bd_PCMH-like_sf"/>
</dbReference>
<dbReference type="Pfam" id="PF02913">
    <property type="entry name" value="FAD-oxidase_C"/>
    <property type="match status" value="1"/>
</dbReference>
<evidence type="ECO:0000256" key="9">
    <source>
        <dbReference type="SAM" id="MobiDB-lite"/>
    </source>
</evidence>
<evidence type="ECO:0000256" key="5">
    <source>
        <dbReference type="PIRSR" id="PIRSR625650-1"/>
    </source>
</evidence>
<evidence type="ECO:0000256" key="1">
    <source>
        <dbReference type="ARBA" id="ARBA00008000"/>
    </source>
</evidence>
<gene>
    <name evidence="11" type="ORF">H9907_08150</name>
</gene>
<feature type="domain" description="FAD-binding PCMH-type" evidence="10">
    <location>
        <begin position="92"/>
        <end position="274"/>
    </location>
</feature>
<dbReference type="Pfam" id="PF01565">
    <property type="entry name" value="FAD_binding_4"/>
    <property type="match status" value="1"/>
</dbReference>
<dbReference type="AlphaFoldDB" id="A0A9D2UCW8"/>
<comment type="caution">
    <text evidence="11">The sequence shown here is derived from an EMBL/GenBank/DDBJ whole genome shotgun (WGS) entry which is preliminary data.</text>
</comment>
<evidence type="ECO:0000256" key="6">
    <source>
        <dbReference type="PIRSR" id="PIRSR625650-2"/>
    </source>
</evidence>
<feature type="binding site" evidence="7">
    <location>
        <begin position="258"/>
        <end position="264"/>
    </location>
    <ligand>
        <name>FAD</name>
        <dbReference type="ChEBI" id="CHEBI:57692"/>
    </ligand>
</feature>
<dbReference type="PROSITE" id="PS51387">
    <property type="entry name" value="FAD_PCMH"/>
    <property type="match status" value="1"/>
</dbReference>